<dbReference type="EMBL" id="JAUOZU010000008">
    <property type="protein sequence ID" value="MDO6964746.1"/>
    <property type="molecule type" value="Genomic_DNA"/>
</dbReference>
<dbReference type="RefSeq" id="WP_304376679.1">
    <property type="nucleotide sequence ID" value="NZ_JAUOZU010000008.1"/>
</dbReference>
<keyword evidence="3" id="KW-0574">Periplasm</keyword>
<keyword evidence="2" id="KW-0732">Signal</keyword>
<comment type="caution">
    <text evidence="6">The sequence shown here is derived from an EMBL/GenBank/DDBJ whole genome shotgun (WGS) entry which is preliminary data.</text>
</comment>
<dbReference type="InterPro" id="IPR008929">
    <property type="entry name" value="Chondroitin_lyas"/>
</dbReference>
<gene>
    <name evidence="6" type="ORF">Q4481_12330</name>
</gene>
<organism evidence="6 7">
    <name type="scientific">Rhizobium alvei</name>
    <dbReference type="NCBI Taxonomy" id="1132659"/>
    <lineage>
        <taxon>Bacteria</taxon>
        <taxon>Pseudomonadati</taxon>
        <taxon>Pseudomonadota</taxon>
        <taxon>Alphaproteobacteria</taxon>
        <taxon>Hyphomicrobiales</taxon>
        <taxon>Rhizobiaceae</taxon>
        <taxon>Rhizobium/Agrobacterium group</taxon>
        <taxon>Rhizobium</taxon>
    </lineage>
</organism>
<evidence type="ECO:0000256" key="1">
    <source>
        <dbReference type="ARBA" id="ARBA00004418"/>
    </source>
</evidence>
<evidence type="ECO:0000256" key="3">
    <source>
        <dbReference type="ARBA" id="ARBA00022764"/>
    </source>
</evidence>
<dbReference type="Gene3D" id="1.50.10.100">
    <property type="entry name" value="Chondroitin AC/alginate lyase"/>
    <property type="match status" value="1"/>
</dbReference>
<feature type="domain" description="Heparinase II/III-like C-terminal" evidence="5">
    <location>
        <begin position="291"/>
        <end position="512"/>
    </location>
</feature>
<dbReference type="InterPro" id="IPR012480">
    <property type="entry name" value="Hepar_II_III_C"/>
</dbReference>
<dbReference type="Proteomes" id="UP001174932">
    <property type="component" value="Unassembled WGS sequence"/>
</dbReference>
<dbReference type="PANTHER" id="PTHR39210">
    <property type="entry name" value="HEPARIN-SULFATE LYASE"/>
    <property type="match status" value="1"/>
</dbReference>
<protein>
    <submittedName>
        <fullName evidence="6">Heparinase II/III family protein</fullName>
    </submittedName>
</protein>
<name>A0ABT8YML1_9HYPH</name>
<reference evidence="6" key="1">
    <citation type="journal article" date="2015" name="Int. J. Syst. Evol. Microbiol.">
        <title>Rhizobium alvei sp. nov., isolated from a freshwater river.</title>
        <authorList>
            <person name="Sheu S.Y."/>
            <person name="Huang H.W."/>
            <person name="Young C.C."/>
            <person name="Chen W.M."/>
        </authorList>
    </citation>
    <scope>NUCLEOTIDE SEQUENCE</scope>
    <source>
        <strain evidence="6">TNR-22</strain>
    </source>
</reference>
<keyword evidence="7" id="KW-1185">Reference proteome</keyword>
<dbReference type="Pfam" id="PF07940">
    <property type="entry name" value="Hepar_II_III_C"/>
    <property type="match status" value="1"/>
</dbReference>
<evidence type="ECO:0000256" key="4">
    <source>
        <dbReference type="ARBA" id="ARBA00023239"/>
    </source>
</evidence>
<evidence type="ECO:0000313" key="7">
    <source>
        <dbReference type="Proteomes" id="UP001174932"/>
    </source>
</evidence>
<evidence type="ECO:0000313" key="6">
    <source>
        <dbReference type="EMBL" id="MDO6964746.1"/>
    </source>
</evidence>
<reference evidence="6" key="2">
    <citation type="submission" date="2023-07" db="EMBL/GenBank/DDBJ databases">
        <authorList>
            <person name="Shen H."/>
        </authorList>
    </citation>
    <scope>NUCLEOTIDE SEQUENCE</scope>
    <source>
        <strain evidence="6">TNR-22</strain>
    </source>
</reference>
<keyword evidence="4" id="KW-0456">Lyase</keyword>
<sequence length="544" mass="60372">MSRRLAGLRLIVLQPFSPVPDRLIVAPTDLRSADPFVAEQILEGRYHLAGRLLEAGDRSPFSLEMPSRDFASRLHAFTWLRDVRASKSDLIFDAARLLTEDWIVSHGRRPGGIAWDPDIVAQRIIAWISHSTILLKNAEIGFYKRFLRSLSAQIRFLESTVTHIRDDERRLRGRIALAMATLALPASARKISKAAGLLDRELEAQILPDGGHVSRNPRAGLELLFDLLPLRQTYVNLGQDLPSRLVQTIDRMYPALRFFRHQGGELALFNGATSTHANELLSILRYDETSGKPFKALPHTQYQRLAIGDTVILVDTGLPLTRELSRTAHAGCLSLEMSSGKHRFIVNSGSPRFAGDHYRQLARATAAHSTVTVNDTSSSRVLSNNGSLMFGEGVEQVSVDRKESHDGADTLIASHDGYLKPFGLIHERSLYVNAAGSLVRGRDRLMTKDRKDPPAGTGAIAVIRFHIHPQIAIHEIEDNEVDLVAPDGETWTLSTLDGRISIEDDVFFADPSGIRGSSQLEMVIDIDDLPELQWVLTRKPSGPQ</sequence>
<accession>A0ABT8YML1</accession>
<proteinExistence type="predicted"/>
<comment type="subcellular location">
    <subcellularLocation>
        <location evidence="1">Periplasm</location>
    </subcellularLocation>
</comment>
<dbReference type="Gene3D" id="2.70.98.70">
    <property type="match status" value="1"/>
</dbReference>
<evidence type="ECO:0000256" key="2">
    <source>
        <dbReference type="ARBA" id="ARBA00022729"/>
    </source>
</evidence>
<evidence type="ECO:0000259" key="5">
    <source>
        <dbReference type="Pfam" id="PF07940"/>
    </source>
</evidence>
<dbReference type="PANTHER" id="PTHR39210:SF1">
    <property type="entry name" value="HEPARIN-SULFATE LYASE"/>
    <property type="match status" value="1"/>
</dbReference>